<keyword evidence="2" id="KW-1003">Cell membrane</keyword>
<name>A0A3B1C0H6_9ZZZZ</name>
<feature type="transmembrane region" description="Helical" evidence="6">
    <location>
        <begin position="6"/>
        <end position="28"/>
    </location>
</feature>
<sequence length="747" mass="83972">MTFNRLYAGWLIVLAVTAFNPPLFIEVFDLKIYDLLVRYSAPNRPDPRIIIVGIDQKSLDAFGRWPWPRDKIGEVIEKLEGFGAKVVALDMTFHTHTDFENIALMDKIDAQIVKEKIDVDNPKFYEKFGQLKNNVSRDKALAGSIKKAGNVVTGFFFEDIKKEVSKTSAKEKTIKETLRPFRIKTVRRSADSRDATLWFKAAGAEPNIPIIQKVGAASGFLNTWTDIDGIIRSHPMIYEFDGDYYPSLSLASVIAYSGAVSSTQLVFTHGMLEGIDVKGKFLATDPYGRILIRYHGPDSTFPVVSIADIMSEPVENEKIRKQIEGKIALIGATATSVYDLRVTPLGITAGVEIQANAVSMALNLNAITKFGWQKALDIILALFLGIFMWWALPRMKALTGVVVTTLLMAGLFWFNFLQFNVNSIWLNSVIPVIAIVMGFISVTTDQYISEQRSKRFIQGAFGRYLSPKVIHQIVENPDLLQLGGEKRVMTAFFTDVAGFTTISEKLEPNELVTLLNDYLTKMTDVIHEFDGTVDKFEGDAIIAFWGAPLLIENHTELCMRAAIRMQKTITESKKKWIEEWGAGLATRMGVNTGPMVVGNMGSKERMDYTMMGDSVNLAARLEGANKYYGSKILVSEFSYQAAPQNAFLFRELDQVRVQGKKNAVRLYELIDTAEEATDELRRMTAMFEEAVIVFRAKKFEEAREKFSNCHKEGGEKDTACELYIQRLDHLLNNPPPDDWDAVYDLAK</sequence>
<dbReference type="SMART" id="SM00044">
    <property type="entry name" value="CYCc"/>
    <property type="match status" value="1"/>
</dbReference>
<accession>A0A3B1C0H6</accession>
<evidence type="ECO:0000259" key="7">
    <source>
        <dbReference type="PROSITE" id="PS50125"/>
    </source>
</evidence>
<dbReference type="InterPro" id="IPR029787">
    <property type="entry name" value="Nucleotide_cyclase"/>
</dbReference>
<feature type="transmembrane region" description="Helical" evidence="6">
    <location>
        <begin position="375"/>
        <end position="392"/>
    </location>
</feature>
<dbReference type="CDD" id="cd07302">
    <property type="entry name" value="CHD"/>
    <property type="match status" value="1"/>
</dbReference>
<feature type="transmembrane region" description="Helical" evidence="6">
    <location>
        <begin position="398"/>
        <end position="417"/>
    </location>
</feature>
<evidence type="ECO:0000256" key="3">
    <source>
        <dbReference type="ARBA" id="ARBA00022692"/>
    </source>
</evidence>
<dbReference type="InterPro" id="IPR001054">
    <property type="entry name" value="A/G_cyclase"/>
</dbReference>
<dbReference type="FunFam" id="3.30.70.1230:FF:000016">
    <property type="entry name" value="Adenylate/guanylate cyclase domain-containing protein"/>
    <property type="match status" value="1"/>
</dbReference>
<dbReference type="Pfam" id="PF00211">
    <property type="entry name" value="Guanylate_cyc"/>
    <property type="match status" value="1"/>
</dbReference>
<keyword evidence="8" id="KW-0456">Lyase</keyword>
<keyword evidence="4 6" id="KW-1133">Transmembrane helix</keyword>
<reference evidence="8" key="1">
    <citation type="submission" date="2018-06" db="EMBL/GenBank/DDBJ databases">
        <authorList>
            <person name="Zhirakovskaya E."/>
        </authorList>
    </citation>
    <scope>NUCLEOTIDE SEQUENCE</scope>
</reference>
<dbReference type="EMBL" id="UOGA01000262">
    <property type="protein sequence ID" value="VAX24076.1"/>
    <property type="molecule type" value="Genomic_DNA"/>
</dbReference>
<dbReference type="InterPro" id="IPR050697">
    <property type="entry name" value="Adenylyl/Guanylyl_Cyclase_3/4"/>
</dbReference>
<evidence type="ECO:0000256" key="5">
    <source>
        <dbReference type="ARBA" id="ARBA00023136"/>
    </source>
</evidence>
<feature type="domain" description="Guanylate cyclase" evidence="7">
    <location>
        <begin position="490"/>
        <end position="622"/>
    </location>
</feature>
<evidence type="ECO:0000313" key="8">
    <source>
        <dbReference type="EMBL" id="VAX24076.1"/>
    </source>
</evidence>
<dbReference type="GO" id="GO:0004016">
    <property type="term" value="F:adenylate cyclase activity"/>
    <property type="evidence" value="ECO:0007669"/>
    <property type="project" value="UniProtKB-EC"/>
</dbReference>
<keyword evidence="5 6" id="KW-0472">Membrane</keyword>
<evidence type="ECO:0000256" key="2">
    <source>
        <dbReference type="ARBA" id="ARBA00022475"/>
    </source>
</evidence>
<keyword evidence="3 6" id="KW-0812">Transmembrane</keyword>
<dbReference type="PANTHER" id="PTHR43081">
    <property type="entry name" value="ADENYLATE CYCLASE, TERMINAL-DIFFERENTIATION SPECIFIC-RELATED"/>
    <property type="match status" value="1"/>
</dbReference>
<dbReference type="Gene3D" id="3.30.70.1230">
    <property type="entry name" value="Nucleotide cyclase"/>
    <property type="match status" value="1"/>
</dbReference>
<dbReference type="EC" id="4.6.1.1" evidence="8"/>
<dbReference type="PANTHER" id="PTHR43081:SF1">
    <property type="entry name" value="ADENYLATE CYCLASE, TERMINAL-DIFFERENTIATION SPECIFIC"/>
    <property type="match status" value="1"/>
</dbReference>
<dbReference type="GO" id="GO:0030313">
    <property type="term" value="C:cell envelope"/>
    <property type="evidence" value="ECO:0007669"/>
    <property type="project" value="UniProtKB-SubCell"/>
</dbReference>
<dbReference type="AlphaFoldDB" id="A0A3B1C0H6"/>
<dbReference type="PROSITE" id="PS50125">
    <property type="entry name" value="GUANYLATE_CYCLASE_2"/>
    <property type="match status" value="1"/>
</dbReference>
<feature type="transmembrane region" description="Helical" evidence="6">
    <location>
        <begin position="424"/>
        <end position="442"/>
    </location>
</feature>
<dbReference type="SUPFAM" id="SSF55073">
    <property type="entry name" value="Nucleotide cyclase"/>
    <property type="match status" value="1"/>
</dbReference>
<dbReference type="SMART" id="SM01080">
    <property type="entry name" value="CHASE2"/>
    <property type="match status" value="1"/>
</dbReference>
<evidence type="ECO:0000256" key="4">
    <source>
        <dbReference type="ARBA" id="ARBA00022989"/>
    </source>
</evidence>
<protein>
    <submittedName>
        <fullName evidence="8">Adenylate cyclase</fullName>
        <ecNumber evidence="8">4.6.1.1</ecNumber>
    </submittedName>
</protein>
<dbReference type="GO" id="GO:0006171">
    <property type="term" value="P:cAMP biosynthetic process"/>
    <property type="evidence" value="ECO:0007669"/>
    <property type="project" value="TreeGrafter"/>
</dbReference>
<organism evidence="8">
    <name type="scientific">hydrothermal vent metagenome</name>
    <dbReference type="NCBI Taxonomy" id="652676"/>
    <lineage>
        <taxon>unclassified sequences</taxon>
        <taxon>metagenomes</taxon>
        <taxon>ecological metagenomes</taxon>
    </lineage>
</organism>
<evidence type="ECO:0000256" key="1">
    <source>
        <dbReference type="ARBA" id="ARBA00004196"/>
    </source>
</evidence>
<dbReference type="Pfam" id="PF05226">
    <property type="entry name" value="CHASE2"/>
    <property type="match status" value="1"/>
</dbReference>
<proteinExistence type="predicted"/>
<gene>
    <name evidence="8" type="ORF">MNBD_NITROSPINAE04-1634</name>
</gene>
<dbReference type="InterPro" id="IPR007890">
    <property type="entry name" value="CHASE2"/>
</dbReference>
<comment type="subcellular location">
    <subcellularLocation>
        <location evidence="1">Cell envelope</location>
    </subcellularLocation>
</comment>
<dbReference type="GO" id="GO:0035556">
    <property type="term" value="P:intracellular signal transduction"/>
    <property type="evidence" value="ECO:0007669"/>
    <property type="project" value="InterPro"/>
</dbReference>
<evidence type="ECO:0000256" key="6">
    <source>
        <dbReference type="SAM" id="Phobius"/>
    </source>
</evidence>